<feature type="binding site" evidence="6">
    <location>
        <begin position="212"/>
        <end position="213"/>
    </location>
    <ligand>
        <name>S-adenosyl-L-methionine</name>
        <dbReference type="ChEBI" id="CHEBI:59789"/>
    </ligand>
</feature>
<dbReference type="AlphaFoldDB" id="A0A3N4E384"/>
<evidence type="ECO:0000256" key="6">
    <source>
        <dbReference type="PIRSR" id="PIRSR000410-1"/>
    </source>
</evidence>
<reference evidence="8 10" key="1">
    <citation type="submission" date="2018-11" db="EMBL/GenBank/DDBJ databases">
        <title>Shewanella sp. M2.</title>
        <authorList>
            <person name="Hwang Y.J."/>
            <person name="Hwang C.Y."/>
        </authorList>
    </citation>
    <scope>NUCLEOTIDE SEQUENCE [LARGE SCALE GENOMIC DNA]</scope>
    <source>
        <strain evidence="8 10">M2</strain>
    </source>
</reference>
<reference evidence="9" key="3">
    <citation type="submission" date="2018-11" db="EMBL/GenBank/DDBJ databases">
        <authorList>
            <person name="Hwang Y.J."/>
            <person name="Hwang C.Y."/>
        </authorList>
    </citation>
    <scope>NUCLEOTIDE SEQUENCE</scope>
    <source>
        <strain evidence="9">R106</strain>
    </source>
</reference>
<feature type="binding site" evidence="6">
    <location>
        <position position="137"/>
    </location>
    <ligand>
        <name>S-adenosyl-L-methionine</name>
        <dbReference type="ChEBI" id="CHEBI:59789"/>
    </ligand>
</feature>
<keyword evidence="10" id="KW-1185">Reference proteome</keyword>
<evidence type="ECO:0000256" key="5">
    <source>
        <dbReference type="PIRNR" id="PIRNR000410"/>
    </source>
</evidence>
<comment type="function">
    <text evidence="5">Methylation of the membrane-bound methyl-accepting chemotaxis proteins (MCP) to form gamma-glutamyl methyl ester residues in MCP.</text>
</comment>
<accession>A0A3N4E384</accession>
<dbReference type="Pfam" id="PF01739">
    <property type="entry name" value="CheR"/>
    <property type="match status" value="1"/>
</dbReference>
<dbReference type="PROSITE" id="PS50123">
    <property type="entry name" value="CHER"/>
    <property type="match status" value="1"/>
</dbReference>
<dbReference type="InterPro" id="IPR050903">
    <property type="entry name" value="Bact_Chemotaxis_MeTrfase"/>
</dbReference>
<dbReference type="InterPro" id="IPR022641">
    <property type="entry name" value="CheR_N"/>
</dbReference>
<evidence type="ECO:0000256" key="3">
    <source>
        <dbReference type="ARBA" id="ARBA00022679"/>
    </source>
</evidence>
<dbReference type="GO" id="GO:0032259">
    <property type="term" value="P:methylation"/>
    <property type="evidence" value="ECO:0007669"/>
    <property type="project" value="UniProtKB-KW"/>
</dbReference>
<dbReference type="KEGG" id="spsr:EGC80_11165"/>
<dbReference type="OrthoDB" id="9816309at2"/>
<evidence type="ECO:0000313" key="8">
    <source>
        <dbReference type="EMBL" id="AZG35417.1"/>
    </source>
</evidence>
<dbReference type="InterPro" id="IPR022642">
    <property type="entry name" value="CheR_C"/>
</dbReference>
<reference evidence="11" key="2">
    <citation type="submission" date="2018-11" db="EMBL/GenBank/DDBJ databases">
        <title>Shewanella sp. R106.</title>
        <authorList>
            <person name="Hwang Y.J."/>
            <person name="Hwang C.Y."/>
        </authorList>
    </citation>
    <scope>NUCLEOTIDE SEQUENCE [LARGE SCALE GENOMIC DNA]</scope>
    <source>
        <strain evidence="11">R106</strain>
    </source>
</reference>
<dbReference type="InterPro" id="IPR036804">
    <property type="entry name" value="CheR_N_sf"/>
</dbReference>
<dbReference type="PRINTS" id="PR00996">
    <property type="entry name" value="CHERMTFRASE"/>
</dbReference>
<dbReference type="GO" id="GO:0008983">
    <property type="term" value="F:protein-glutamate O-methyltransferase activity"/>
    <property type="evidence" value="ECO:0007669"/>
    <property type="project" value="UniProtKB-EC"/>
</dbReference>
<dbReference type="PIRSF" id="PIRSF000410">
    <property type="entry name" value="CheR"/>
    <property type="match status" value="1"/>
</dbReference>
<keyword evidence="4 5" id="KW-0949">S-adenosyl-L-methionine</keyword>
<evidence type="ECO:0000313" key="9">
    <source>
        <dbReference type="EMBL" id="RPA31152.1"/>
    </source>
</evidence>
<evidence type="ECO:0000256" key="2">
    <source>
        <dbReference type="ARBA" id="ARBA00022603"/>
    </source>
</evidence>
<dbReference type="InterPro" id="IPR026024">
    <property type="entry name" value="Chemotaxis_MeTrfase_CheR"/>
</dbReference>
<dbReference type="EMBL" id="RKKB01000006">
    <property type="protein sequence ID" value="RPA31152.1"/>
    <property type="molecule type" value="Genomic_DNA"/>
</dbReference>
<comment type="catalytic activity">
    <reaction evidence="1 5">
        <text>L-glutamyl-[protein] + S-adenosyl-L-methionine = [protein]-L-glutamate 5-O-methyl ester + S-adenosyl-L-homocysteine</text>
        <dbReference type="Rhea" id="RHEA:24452"/>
        <dbReference type="Rhea" id="RHEA-COMP:10208"/>
        <dbReference type="Rhea" id="RHEA-COMP:10311"/>
        <dbReference type="ChEBI" id="CHEBI:29973"/>
        <dbReference type="ChEBI" id="CHEBI:57856"/>
        <dbReference type="ChEBI" id="CHEBI:59789"/>
        <dbReference type="ChEBI" id="CHEBI:82795"/>
        <dbReference type="EC" id="2.1.1.80"/>
    </reaction>
</comment>
<dbReference type="PANTHER" id="PTHR24422:SF26">
    <property type="entry name" value="CHEMOTAXIS PROTEIN METHYLTRANSFERASE"/>
    <property type="match status" value="1"/>
</dbReference>
<evidence type="ECO:0000259" key="7">
    <source>
        <dbReference type="PROSITE" id="PS50123"/>
    </source>
</evidence>
<sequence>MDILHLSDKEFSLFKHMIYDIAGINLSDNKKALVKSRLAKRVKYFGLNSYRQYFDMIQNQTHNEYQIAIDLLTTHETFFFREQKHFDFIKDMIIPTWNMCQHRVWSAASSSGEEAFSLAMVLAENLRNRNWEIIGTDISTKILEQARGGHYAIERSGNIPKHYLKKYCLKGVGQEDGTFIICPELRGNVQFIHANLKNNLSHLGSFDIIFLRNVLIYFDVKTKEQIVSQLLKQLKPNGYFIVGHSESLSGVVDNLKTIVPSVYQKQ</sequence>
<protein>
    <recommendedName>
        <fullName evidence="5">Chemotaxis protein methyltransferase</fullName>
        <ecNumber evidence="5">2.1.1.80</ecNumber>
    </recommendedName>
</protein>
<feature type="binding site" evidence="6">
    <location>
        <begin position="195"/>
        <end position="196"/>
    </location>
    <ligand>
        <name>S-adenosyl-L-methionine</name>
        <dbReference type="ChEBI" id="CHEBI:59789"/>
    </ligand>
</feature>
<keyword evidence="2 5" id="KW-0489">Methyltransferase</keyword>
<dbReference type="Pfam" id="PF03705">
    <property type="entry name" value="CheR_N"/>
    <property type="match status" value="1"/>
</dbReference>
<dbReference type="PANTHER" id="PTHR24422">
    <property type="entry name" value="CHEMOTAXIS PROTEIN METHYLTRANSFERASE"/>
    <property type="match status" value="1"/>
</dbReference>
<dbReference type="Proteomes" id="UP000273778">
    <property type="component" value="Chromosome"/>
</dbReference>
<dbReference type="RefSeq" id="WP_124013287.1">
    <property type="nucleotide sequence ID" value="NZ_CP034073.1"/>
</dbReference>
<keyword evidence="3 5" id="KW-0808">Transferase</keyword>
<feature type="binding site" evidence="6">
    <location>
        <position position="114"/>
    </location>
    <ligand>
        <name>S-adenosyl-L-methionine</name>
        <dbReference type="ChEBI" id="CHEBI:59789"/>
    </ligand>
</feature>
<evidence type="ECO:0000256" key="4">
    <source>
        <dbReference type="ARBA" id="ARBA00022691"/>
    </source>
</evidence>
<dbReference type="EMBL" id="CP034073">
    <property type="protein sequence ID" value="AZG35417.1"/>
    <property type="molecule type" value="Genomic_DNA"/>
</dbReference>
<dbReference type="InterPro" id="IPR029063">
    <property type="entry name" value="SAM-dependent_MTases_sf"/>
</dbReference>
<dbReference type="InterPro" id="IPR000780">
    <property type="entry name" value="CheR_MeTrfase"/>
</dbReference>
<organism evidence="9 11">
    <name type="scientific">Shewanella psychromarinicola</name>
    <dbReference type="NCBI Taxonomy" id="2487742"/>
    <lineage>
        <taxon>Bacteria</taxon>
        <taxon>Pseudomonadati</taxon>
        <taxon>Pseudomonadota</taxon>
        <taxon>Gammaproteobacteria</taxon>
        <taxon>Alteromonadales</taxon>
        <taxon>Shewanellaceae</taxon>
        <taxon>Shewanella</taxon>
    </lineage>
</organism>
<feature type="domain" description="CheR-type methyltransferase" evidence="7">
    <location>
        <begin position="1"/>
        <end position="266"/>
    </location>
</feature>
<name>A0A3N4E384_9GAMM</name>
<dbReference type="Gene3D" id="1.10.155.10">
    <property type="entry name" value="Chemotaxis receptor methyltransferase CheR, N-terminal domain"/>
    <property type="match status" value="1"/>
</dbReference>
<dbReference type="SUPFAM" id="SSF47757">
    <property type="entry name" value="Chemotaxis receptor methyltransferase CheR, N-terminal domain"/>
    <property type="match status" value="1"/>
</dbReference>
<feature type="binding site" evidence="6">
    <location>
        <position position="77"/>
    </location>
    <ligand>
        <name>S-adenosyl-L-methionine</name>
        <dbReference type="ChEBI" id="CHEBI:59789"/>
    </ligand>
</feature>
<feature type="binding site" evidence="6">
    <location>
        <position position="81"/>
    </location>
    <ligand>
        <name>S-adenosyl-L-methionine</name>
        <dbReference type="ChEBI" id="CHEBI:59789"/>
    </ligand>
</feature>
<dbReference type="CDD" id="cd02440">
    <property type="entry name" value="AdoMet_MTases"/>
    <property type="match status" value="1"/>
</dbReference>
<evidence type="ECO:0000256" key="1">
    <source>
        <dbReference type="ARBA" id="ARBA00001541"/>
    </source>
</evidence>
<dbReference type="Gene3D" id="3.40.50.150">
    <property type="entry name" value="Vaccinia Virus protein VP39"/>
    <property type="match status" value="1"/>
</dbReference>
<evidence type="ECO:0000313" key="11">
    <source>
        <dbReference type="Proteomes" id="UP000278855"/>
    </source>
</evidence>
<dbReference type="SUPFAM" id="SSF53335">
    <property type="entry name" value="S-adenosyl-L-methionine-dependent methyltransferases"/>
    <property type="match status" value="1"/>
</dbReference>
<proteinExistence type="predicted"/>
<dbReference type="Proteomes" id="UP000278855">
    <property type="component" value="Unassembled WGS sequence"/>
</dbReference>
<evidence type="ECO:0000313" key="10">
    <source>
        <dbReference type="Proteomes" id="UP000273778"/>
    </source>
</evidence>
<dbReference type="EC" id="2.1.1.80" evidence="5"/>
<gene>
    <name evidence="9" type="ORF">EGC77_14415</name>
    <name evidence="8" type="ORF">EGC80_11165</name>
</gene>
<dbReference type="SMART" id="SM00138">
    <property type="entry name" value="MeTrc"/>
    <property type="match status" value="1"/>
</dbReference>